<dbReference type="InterPro" id="IPR036208">
    <property type="entry name" value="VHL_sf"/>
</dbReference>
<keyword evidence="10" id="KW-1185">Reference proteome</keyword>
<dbReference type="InterPro" id="IPR037140">
    <property type="entry name" value="VHL_beta_dom_sf"/>
</dbReference>
<dbReference type="InterPro" id="IPR008271">
    <property type="entry name" value="Ser/Thr_kinase_AS"/>
</dbReference>
<keyword evidence="9" id="KW-0723">Serine/threonine-protein kinase</keyword>
<feature type="binding site" evidence="5">
    <location>
        <position position="43"/>
    </location>
    <ligand>
        <name>ATP</name>
        <dbReference type="ChEBI" id="CHEBI:30616"/>
    </ligand>
</feature>
<keyword evidence="7" id="KW-0472">Membrane</keyword>
<dbReference type="EMBL" id="FAOZ01000038">
    <property type="protein sequence ID" value="CUU60306.1"/>
    <property type="molecule type" value="Genomic_DNA"/>
</dbReference>
<dbReference type="PANTHER" id="PTHR43289:SF34">
    <property type="entry name" value="SERINE_THREONINE-PROTEIN KINASE YBDM-RELATED"/>
    <property type="match status" value="1"/>
</dbReference>
<feature type="region of interest" description="Disordered" evidence="6">
    <location>
        <begin position="393"/>
        <end position="458"/>
    </location>
</feature>
<dbReference type="GO" id="GO:0004674">
    <property type="term" value="F:protein serine/threonine kinase activity"/>
    <property type="evidence" value="ECO:0007669"/>
    <property type="project" value="UniProtKB-KW"/>
</dbReference>
<keyword evidence="3 9" id="KW-0418">Kinase</keyword>
<keyword evidence="7" id="KW-1133">Transmembrane helix</keyword>
<reference evidence="10" key="1">
    <citation type="submission" date="2015-11" db="EMBL/GenBank/DDBJ databases">
        <authorList>
            <person name="Varghese N."/>
        </authorList>
    </citation>
    <scope>NUCLEOTIDE SEQUENCE [LARGE SCALE GENOMIC DNA]</scope>
    <source>
        <strain evidence="10">DSM 45899</strain>
    </source>
</reference>
<evidence type="ECO:0000256" key="2">
    <source>
        <dbReference type="ARBA" id="ARBA00022741"/>
    </source>
</evidence>
<evidence type="ECO:0000313" key="9">
    <source>
        <dbReference type="EMBL" id="CUU60306.1"/>
    </source>
</evidence>
<evidence type="ECO:0000256" key="6">
    <source>
        <dbReference type="SAM" id="MobiDB-lite"/>
    </source>
</evidence>
<dbReference type="PROSITE" id="PS50011">
    <property type="entry name" value="PROTEIN_KINASE_DOM"/>
    <property type="match status" value="1"/>
</dbReference>
<dbReference type="SUPFAM" id="SSF49468">
    <property type="entry name" value="VHL"/>
    <property type="match status" value="1"/>
</dbReference>
<dbReference type="InterPro" id="IPR000719">
    <property type="entry name" value="Prot_kinase_dom"/>
</dbReference>
<feature type="transmembrane region" description="Helical" evidence="7">
    <location>
        <begin position="345"/>
        <end position="367"/>
    </location>
</feature>
<keyword evidence="1" id="KW-0808">Transferase</keyword>
<feature type="compositionally biased region" description="Low complexity" evidence="6">
    <location>
        <begin position="393"/>
        <end position="405"/>
    </location>
</feature>
<dbReference type="InterPro" id="IPR017441">
    <property type="entry name" value="Protein_kinase_ATP_BS"/>
</dbReference>
<dbReference type="AlphaFoldDB" id="A0A0S4QZ91"/>
<dbReference type="Pfam" id="PF00069">
    <property type="entry name" value="Pkinase"/>
    <property type="match status" value="1"/>
</dbReference>
<accession>A0A0S4QZ91</accession>
<dbReference type="PANTHER" id="PTHR43289">
    <property type="entry name" value="MITOGEN-ACTIVATED PROTEIN KINASE KINASE KINASE 20-RELATED"/>
    <property type="match status" value="1"/>
</dbReference>
<dbReference type="CDD" id="cd14014">
    <property type="entry name" value="STKc_PknB_like"/>
    <property type="match status" value="1"/>
</dbReference>
<dbReference type="Gene3D" id="1.10.510.10">
    <property type="entry name" value="Transferase(Phosphotransferase) domain 1"/>
    <property type="match status" value="1"/>
</dbReference>
<sequence>MESLRTDDPVRIGPYQVVGRLGAGGMGRVYLGRTAAGRLAAVKVIRPELADSPDFRARFAREVAAARAVGGRHTAAVIDADLDTTSPWLATAYVSGLSLAVTVTRHGPLQEAALTTLAAGLAEALIAIHDAGIVHRDLKPSNVMLAVDGPKVIDFGVSRAADASVLTRTGAVIGSPGFMSPEQMTGAEAGAPSDVFSLGALVAYAATGREPFGVGPTPAQVYRVVHAEPDLDGIPGTLRGIVADCLAKEQAARPTPRALLERLISADQATKVLTGPSWPPTVLAAALRDEDSAVATALASCVTENAEPMAGASPAPARPGAAPPAERVPVGWSPRRWSRGRRGRLAAGFVVLAVAAMVTASVVVAGGKPDHLTGTATVGAPLSTASASSSAAAAPSVTTSGPTAAVLSPSPSTAPPVDGPPRANTETVPGTARGTAHAGTSRPPITRDETPAAPGSPAQTAAHVFSFTGSLARRPCADEGAVTSGRTTTGVRVTFVNQSPEPVRIYWLDFYGARVSYAPVVAPGESYSANSYQQHLWLIARATSCLAIADAGAAGGSLTIS</sequence>
<proteinExistence type="predicted"/>
<name>A0A0S4QZ91_9ACTN</name>
<evidence type="ECO:0000259" key="8">
    <source>
        <dbReference type="PROSITE" id="PS50011"/>
    </source>
</evidence>
<feature type="domain" description="Protein kinase" evidence="8">
    <location>
        <begin position="15"/>
        <end position="273"/>
    </location>
</feature>
<dbReference type="Proteomes" id="UP000198802">
    <property type="component" value="Unassembled WGS sequence"/>
</dbReference>
<dbReference type="Pfam" id="PF01847">
    <property type="entry name" value="VHL"/>
    <property type="match status" value="1"/>
</dbReference>
<dbReference type="SUPFAM" id="SSF56112">
    <property type="entry name" value="Protein kinase-like (PK-like)"/>
    <property type="match status" value="1"/>
</dbReference>
<feature type="region of interest" description="Disordered" evidence="6">
    <location>
        <begin position="308"/>
        <end position="327"/>
    </location>
</feature>
<evidence type="ECO:0000256" key="5">
    <source>
        <dbReference type="PROSITE-ProRule" id="PRU10141"/>
    </source>
</evidence>
<keyword evidence="4 5" id="KW-0067">ATP-binding</keyword>
<evidence type="ECO:0000256" key="3">
    <source>
        <dbReference type="ARBA" id="ARBA00022777"/>
    </source>
</evidence>
<evidence type="ECO:0000313" key="10">
    <source>
        <dbReference type="Proteomes" id="UP000198802"/>
    </source>
</evidence>
<keyword evidence="7" id="KW-0812">Transmembrane</keyword>
<protein>
    <submittedName>
        <fullName evidence="9">Serine/threonine protein kinase</fullName>
    </submittedName>
</protein>
<dbReference type="InterPro" id="IPR011009">
    <property type="entry name" value="Kinase-like_dom_sf"/>
</dbReference>
<dbReference type="Gene3D" id="2.60.40.780">
    <property type="entry name" value="von Hippel-Lindau disease tumour suppressor, beta domain"/>
    <property type="match status" value="1"/>
</dbReference>
<dbReference type="Gene3D" id="3.30.200.20">
    <property type="entry name" value="Phosphorylase Kinase, domain 1"/>
    <property type="match status" value="1"/>
</dbReference>
<organism evidence="9 10">
    <name type="scientific">Parafrankia irregularis</name>
    <dbReference type="NCBI Taxonomy" id="795642"/>
    <lineage>
        <taxon>Bacteria</taxon>
        <taxon>Bacillati</taxon>
        <taxon>Actinomycetota</taxon>
        <taxon>Actinomycetes</taxon>
        <taxon>Frankiales</taxon>
        <taxon>Frankiaceae</taxon>
        <taxon>Parafrankia</taxon>
    </lineage>
</organism>
<dbReference type="GO" id="GO:0005524">
    <property type="term" value="F:ATP binding"/>
    <property type="evidence" value="ECO:0007669"/>
    <property type="project" value="UniProtKB-UniRule"/>
</dbReference>
<gene>
    <name evidence="9" type="ORF">Ga0074812_13821</name>
</gene>
<dbReference type="RefSeq" id="WP_091285018.1">
    <property type="nucleotide sequence ID" value="NZ_FAOZ01000038.1"/>
</dbReference>
<evidence type="ECO:0000256" key="7">
    <source>
        <dbReference type="SAM" id="Phobius"/>
    </source>
</evidence>
<dbReference type="InterPro" id="IPR024053">
    <property type="entry name" value="VHL_beta_dom"/>
</dbReference>
<dbReference type="PROSITE" id="PS00107">
    <property type="entry name" value="PROTEIN_KINASE_ATP"/>
    <property type="match status" value="1"/>
</dbReference>
<evidence type="ECO:0000256" key="1">
    <source>
        <dbReference type="ARBA" id="ARBA00022679"/>
    </source>
</evidence>
<evidence type="ECO:0000256" key="4">
    <source>
        <dbReference type="ARBA" id="ARBA00022840"/>
    </source>
</evidence>
<keyword evidence="2 5" id="KW-0547">Nucleotide-binding</keyword>
<dbReference type="SMART" id="SM00220">
    <property type="entry name" value="S_TKc"/>
    <property type="match status" value="1"/>
</dbReference>
<dbReference type="PROSITE" id="PS00108">
    <property type="entry name" value="PROTEIN_KINASE_ST"/>
    <property type="match status" value="1"/>
</dbReference>